<sequence length="108" mass="11208">MRLAHHAAAPLAALLILAASQPAEAARGAFTFRFTAAGQSRAGALDNPADGVCIDVTASMGGSGRARAARNTTDRTATLYMSIDCEDDGVVLRPGARRSAEFKTVRFG</sequence>
<dbReference type="EMBL" id="CP108090">
    <property type="protein sequence ID" value="WUQ10042.1"/>
    <property type="molecule type" value="Genomic_DNA"/>
</dbReference>
<dbReference type="RefSeq" id="WP_328959610.1">
    <property type="nucleotide sequence ID" value="NZ_CP108090.1"/>
</dbReference>
<feature type="chain" id="PRO_5045034480" evidence="1">
    <location>
        <begin position="26"/>
        <end position="108"/>
    </location>
</feature>
<evidence type="ECO:0000313" key="4">
    <source>
        <dbReference type="Proteomes" id="UP001432039"/>
    </source>
</evidence>
<dbReference type="Proteomes" id="UP001432039">
    <property type="component" value="Chromosome"/>
</dbReference>
<reference evidence="3" key="1">
    <citation type="submission" date="2022-10" db="EMBL/GenBank/DDBJ databases">
        <title>The complete genomes of actinobacterial strains from the NBC collection.</title>
        <authorList>
            <person name="Joergensen T.S."/>
            <person name="Alvarez Arevalo M."/>
            <person name="Sterndorff E.B."/>
            <person name="Faurdal D."/>
            <person name="Vuksanovic O."/>
            <person name="Mourched A.-S."/>
            <person name="Charusanti P."/>
            <person name="Shaw S."/>
            <person name="Blin K."/>
            <person name="Weber T."/>
        </authorList>
    </citation>
    <scope>NUCLEOTIDE SEQUENCE</scope>
    <source>
        <strain evidence="3">NBC_00248</strain>
    </source>
</reference>
<evidence type="ECO:0000313" key="2">
    <source>
        <dbReference type="EMBL" id="WUQ10042.1"/>
    </source>
</evidence>
<proteinExistence type="predicted"/>
<dbReference type="EMBL" id="CP108090">
    <property type="protein sequence ID" value="WUQ17565.1"/>
    <property type="molecule type" value="Genomic_DNA"/>
</dbReference>
<keyword evidence="1" id="KW-0732">Signal</keyword>
<evidence type="ECO:0000313" key="3">
    <source>
        <dbReference type="EMBL" id="WUQ17565.1"/>
    </source>
</evidence>
<keyword evidence="4" id="KW-1185">Reference proteome</keyword>
<gene>
    <name evidence="2" type="ORF">OG517_00410</name>
    <name evidence="3" type="ORF">OG517_42760</name>
</gene>
<evidence type="ECO:0000256" key="1">
    <source>
        <dbReference type="SAM" id="SignalP"/>
    </source>
</evidence>
<organism evidence="3 4">
    <name type="scientific">Streptomyces virginiae</name>
    <name type="common">Streptomyces cinnamonensis</name>
    <dbReference type="NCBI Taxonomy" id="1961"/>
    <lineage>
        <taxon>Bacteria</taxon>
        <taxon>Bacillati</taxon>
        <taxon>Actinomycetota</taxon>
        <taxon>Actinomycetes</taxon>
        <taxon>Kitasatosporales</taxon>
        <taxon>Streptomycetaceae</taxon>
        <taxon>Streptomyces</taxon>
    </lineage>
</organism>
<protein>
    <submittedName>
        <fullName evidence="3">Uncharacterized protein</fullName>
    </submittedName>
</protein>
<name>A0ABZ1TPY1_STRVG</name>
<accession>A0ABZ1TPY1</accession>
<feature type="signal peptide" evidence="1">
    <location>
        <begin position="1"/>
        <end position="25"/>
    </location>
</feature>